<dbReference type="SFLD" id="SFLDG01129">
    <property type="entry name" value="C1.5:_HAD__Beta-PGM__Phosphata"/>
    <property type="match status" value="1"/>
</dbReference>
<dbReference type="SFLD" id="SFLDS00003">
    <property type="entry name" value="Haloacid_Dehalogenase"/>
    <property type="match status" value="1"/>
</dbReference>
<organism evidence="1 2">
    <name type="scientific">Bernardetia litoralis (strain ATCC 23117 / DSM 6794 / NBRC 15988 / NCIMB 1366 / Fx l1 / Sio-4)</name>
    <name type="common">Flexibacter litoralis</name>
    <dbReference type="NCBI Taxonomy" id="880071"/>
    <lineage>
        <taxon>Bacteria</taxon>
        <taxon>Pseudomonadati</taxon>
        <taxon>Bacteroidota</taxon>
        <taxon>Cytophagia</taxon>
        <taxon>Cytophagales</taxon>
        <taxon>Bernardetiaceae</taxon>
        <taxon>Bernardetia</taxon>
    </lineage>
</organism>
<name>I4AHZ6_BERLS</name>
<dbReference type="Gene3D" id="1.10.150.240">
    <property type="entry name" value="Putative phosphatase, domain 2"/>
    <property type="match status" value="1"/>
</dbReference>
<evidence type="ECO:0000313" key="2">
    <source>
        <dbReference type="Proteomes" id="UP000006054"/>
    </source>
</evidence>
<dbReference type="KEGG" id="fli:Fleli_1143"/>
<dbReference type="InterPro" id="IPR036412">
    <property type="entry name" value="HAD-like_sf"/>
</dbReference>
<dbReference type="Proteomes" id="UP000006054">
    <property type="component" value="Chromosome"/>
</dbReference>
<keyword evidence="2" id="KW-1185">Reference proteome</keyword>
<reference evidence="2" key="1">
    <citation type="submission" date="2012-06" db="EMBL/GenBank/DDBJ databases">
        <title>The complete genome of Flexibacter litoralis DSM 6794.</title>
        <authorList>
            <person name="Lucas S."/>
            <person name="Copeland A."/>
            <person name="Lapidus A."/>
            <person name="Glavina del Rio T."/>
            <person name="Dalin E."/>
            <person name="Tice H."/>
            <person name="Bruce D."/>
            <person name="Goodwin L."/>
            <person name="Pitluck S."/>
            <person name="Peters L."/>
            <person name="Ovchinnikova G."/>
            <person name="Lu M."/>
            <person name="Kyrpides N."/>
            <person name="Mavromatis K."/>
            <person name="Ivanova N."/>
            <person name="Brettin T."/>
            <person name="Detter J.C."/>
            <person name="Han C."/>
            <person name="Larimer F."/>
            <person name="Land M."/>
            <person name="Hauser L."/>
            <person name="Markowitz V."/>
            <person name="Cheng J.-F."/>
            <person name="Hugenholtz P."/>
            <person name="Woyke T."/>
            <person name="Wu D."/>
            <person name="Spring S."/>
            <person name="Lang E."/>
            <person name="Kopitz M."/>
            <person name="Brambilla E."/>
            <person name="Klenk H.-P."/>
            <person name="Eisen J.A."/>
        </authorList>
    </citation>
    <scope>NUCLEOTIDE SEQUENCE [LARGE SCALE GENOMIC DNA]</scope>
    <source>
        <strain evidence="2">ATCC 23117 / DSM 6794 / NBRC 15988 / NCIMB 1366 / Sio-4</strain>
    </source>
</reference>
<dbReference type="PANTHER" id="PTHR47478:SF1">
    <property type="entry name" value="PYRIMIDINE 5'-NUCLEOTIDASE YJJG"/>
    <property type="match status" value="1"/>
</dbReference>
<evidence type="ECO:0000313" key="1">
    <source>
        <dbReference type="EMBL" id="AFM03581.1"/>
    </source>
</evidence>
<dbReference type="Gene3D" id="3.40.50.1000">
    <property type="entry name" value="HAD superfamily/HAD-like"/>
    <property type="match status" value="1"/>
</dbReference>
<dbReference type="PANTHER" id="PTHR47478">
    <property type="match status" value="1"/>
</dbReference>
<dbReference type="Pfam" id="PF00702">
    <property type="entry name" value="Hydrolase"/>
    <property type="match status" value="1"/>
</dbReference>
<dbReference type="InterPro" id="IPR006439">
    <property type="entry name" value="HAD-SF_hydro_IA"/>
</dbReference>
<protein>
    <submittedName>
        <fullName evidence="1">Haloacid dehalogenase superfamily enzyme, subfamily IA</fullName>
    </submittedName>
</protein>
<gene>
    <name evidence="1" type="ordered locus">Fleli_1143</name>
</gene>
<sequence length="253" mass="29943">MWNIFFDLDHTLWDFDKSSKQTLLSLYQKYELSDKIINHEIISFDDFLKAFQTTTKFLWKQHHEGLVDKVKIRERRFSLIFEELYKMTNKKLKKEYIFDKVLYQKPHYNLLEELENEYQYNCPRQPNLMPFVLEMLTYLQSKGYHLHILTNGFEESQKLKLEYSGILSFFKNIITSDCTGVTKPNPIIFNHALAISNATPQNSIMIGDSFDADILGARSLGMKTIFYNPHKKTPQHSVASYDISCWKEIENIL</sequence>
<dbReference type="InterPro" id="IPR052550">
    <property type="entry name" value="Pyrimidine_5'-ntase_YjjG"/>
</dbReference>
<dbReference type="EMBL" id="CP003345">
    <property type="protein sequence ID" value="AFM03581.1"/>
    <property type="molecule type" value="Genomic_DNA"/>
</dbReference>
<dbReference type="InterPro" id="IPR023198">
    <property type="entry name" value="PGP-like_dom2"/>
</dbReference>
<dbReference type="InterPro" id="IPR023214">
    <property type="entry name" value="HAD_sf"/>
</dbReference>
<dbReference type="AlphaFoldDB" id="I4AHZ6"/>
<dbReference type="eggNOG" id="COG1011">
    <property type="taxonomic scope" value="Bacteria"/>
</dbReference>
<dbReference type="SUPFAM" id="SSF56784">
    <property type="entry name" value="HAD-like"/>
    <property type="match status" value="1"/>
</dbReference>
<dbReference type="NCBIfam" id="TIGR01549">
    <property type="entry name" value="HAD-SF-IA-v1"/>
    <property type="match status" value="1"/>
</dbReference>
<dbReference type="HOGENOM" id="CLU_045011_8_1_10"/>
<proteinExistence type="predicted"/>
<dbReference type="STRING" id="880071.Fleli_1143"/>
<accession>I4AHZ6</accession>